<reference evidence="1" key="1">
    <citation type="thesis" date="2020" institute="ProQuest LLC" country="789 East Eisenhower Parkway, Ann Arbor, MI, USA">
        <title>Comparative Genomics and Chromosome Evolution.</title>
        <authorList>
            <person name="Mudd A.B."/>
        </authorList>
    </citation>
    <scope>NUCLEOTIDE SEQUENCE</scope>
    <source>
        <strain evidence="1">237g6f4</strain>
        <tissue evidence="1">Blood</tissue>
    </source>
</reference>
<dbReference type="AlphaFoldDB" id="A0AAV7CC80"/>
<gene>
    <name evidence="1" type="ORF">GDO81_007985</name>
</gene>
<evidence type="ECO:0000313" key="1">
    <source>
        <dbReference type="EMBL" id="KAG8582276.1"/>
    </source>
</evidence>
<sequence length="87" mass="10182">MTWPFCNFLAHFLTIYNGYINKYKDTVALCNNMQLKRFGPWYMLTLFCHIGVPLHIVISQGSSTYRINTSDISIPCINDKMQLWLSE</sequence>
<evidence type="ECO:0000313" key="2">
    <source>
        <dbReference type="Proteomes" id="UP000824782"/>
    </source>
</evidence>
<accession>A0AAV7CC80</accession>
<comment type="caution">
    <text evidence="1">The sequence shown here is derived from an EMBL/GenBank/DDBJ whole genome shotgun (WGS) entry which is preliminary data.</text>
</comment>
<keyword evidence="2" id="KW-1185">Reference proteome</keyword>
<name>A0AAV7CC80_ENGPU</name>
<organism evidence="1 2">
    <name type="scientific">Engystomops pustulosus</name>
    <name type="common">Tungara frog</name>
    <name type="synonym">Physalaemus pustulosus</name>
    <dbReference type="NCBI Taxonomy" id="76066"/>
    <lineage>
        <taxon>Eukaryota</taxon>
        <taxon>Metazoa</taxon>
        <taxon>Chordata</taxon>
        <taxon>Craniata</taxon>
        <taxon>Vertebrata</taxon>
        <taxon>Euteleostomi</taxon>
        <taxon>Amphibia</taxon>
        <taxon>Batrachia</taxon>
        <taxon>Anura</taxon>
        <taxon>Neobatrachia</taxon>
        <taxon>Hyloidea</taxon>
        <taxon>Leptodactylidae</taxon>
        <taxon>Leiuperinae</taxon>
        <taxon>Engystomops</taxon>
    </lineage>
</organism>
<dbReference type="Proteomes" id="UP000824782">
    <property type="component" value="Unassembled WGS sequence"/>
</dbReference>
<proteinExistence type="predicted"/>
<dbReference type="EMBL" id="WNYA01000003">
    <property type="protein sequence ID" value="KAG8582276.1"/>
    <property type="molecule type" value="Genomic_DNA"/>
</dbReference>
<protein>
    <submittedName>
        <fullName evidence="1">Uncharacterized protein</fullName>
    </submittedName>
</protein>